<dbReference type="GO" id="GO:0032049">
    <property type="term" value="P:cardiolipin biosynthetic process"/>
    <property type="evidence" value="ECO:0007669"/>
    <property type="project" value="UniProtKB-ARBA"/>
</dbReference>
<reference evidence="2 3" key="1">
    <citation type="submission" date="2016-02" db="EMBL/GenBank/DDBJ databases">
        <title>Genome sequence of Halalkalicoccus paucihalophilus DSM 24557.</title>
        <authorList>
            <person name="Poehlein A."/>
            <person name="Daniel R."/>
        </authorList>
    </citation>
    <scope>NUCLEOTIDE SEQUENCE [LARGE SCALE GENOMIC DNA]</scope>
    <source>
        <strain evidence="2 3">DSM 24557</strain>
    </source>
</reference>
<dbReference type="CDD" id="cd00138">
    <property type="entry name" value="PLDc_SF"/>
    <property type="match status" value="1"/>
</dbReference>
<proteinExistence type="predicted"/>
<dbReference type="PROSITE" id="PS50035">
    <property type="entry name" value="PLD"/>
    <property type="match status" value="1"/>
</dbReference>
<accession>A0A151AA48</accession>
<dbReference type="AlphaFoldDB" id="A0A151AA48"/>
<dbReference type="GO" id="GO:0030572">
    <property type="term" value="F:phosphatidyltransferase activity"/>
    <property type="evidence" value="ECO:0007669"/>
    <property type="project" value="UniProtKB-ARBA"/>
</dbReference>
<dbReference type="SUPFAM" id="SSF56024">
    <property type="entry name" value="Phospholipase D/nuclease"/>
    <property type="match status" value="1"/>
</dbReference>
<keyword evidence="3" id="KW-1185">Reference proteome</keyword>
<gene>
    <name evidence="2" type="primary">cls_2</name>
    <name evidence="2" type="ORF">HAPAU_35610</name>
</gene>
<dbReference type="PANTHER" id="PTHR21248:SF22">
    <property type="entry name" value="PHOSPHOLIPASE D"/>
    <property type="match status" value="1"/>
</dbReference>
<comment type="caution">
    <text evidence="2">The sequence shown here is derived from an EMBL/GenBank/DDBJ whole genome shotgun (WGS) entry which is preliminary data.</text>
</comment>
<evidence type="ECO:0000313" key="2">
    <source>
        <dbReference type="EMBL" id="KYH24578.1"/>
    </source>
</evidence>
<dbReference type="Gene3D" id="3.30.870.10">
    <property type="entry name" value="Endonuclease Chain A"/>
    <property type="match status" value="1"/>
</dbReference>
<dbReference type="InterPro" id="IPR001736">
    <property type="entry name" value="PLipase_D/transphosphatidylase"/>
</dbReference>
<dbReference type="PATRIC" id="fig|1008153.3.peg.3754"/>
<dbReference type="Proteomes" id="UP000075321">
    <property type="component" value="Unassembled WGS sequence"/>
</dbReference>
<evidence type="ECO:0000313" key="3">
    <source>
        <dbReference type="Proteomes" id="UP000075321"/>
    </source>
</evidence>
<dbReference type="InterPro" id="IPR025202">
    <property type="entry name" value="PLD-like_dom"/>
</dbReference>
<dbReference type="SMART" id="SM00155">
    <property type="entry name" value="PLDc"/>
    <property type="match status" value="1"/>
</dbReference>
<dbReference type="Pfam" id="PF13091">
    <property type="entry name" value="PLDc_2"/>
    <property type="match status" value="1"/>
</dbReference>
<dbReference type="PANTHER" id="PTHR21248">
    <property type="entry name" value="CARDIOLIPIN SYNTHASE"/>
    <property type="match status" value="1"/>
</dbReference>
<protein>
    <submittedName>
        <fullName evidence="2">Cardiolipin synthase</fullName>
    </submittedName>
</protein>
<name>A0A151AA48_9EURY</name>
<evidence type="ECO:0000259" key="1">
    <source>
        <dbReference type="PROSITE" id="PS50035"/>
    </source>
</evidence>
<organism evidence="2 3">
    <name type="scientific">Halalkalicoccus paucihalophilus</name>
    <dbReference type="NCBI Taxonomy" id="1008153"/>
    <lineage>
        <taxon>Archaea</taxon>
        <taxon>Methanobacteriati</taxon>
        <taxon>Methanobacteriota</taxon>
        <taxon>Stenosarchaea group</taxon>
        <taxon>Halobacteria</taxon>
        <taxon>Halobacteriales</taxon>
        <taxon>Halococcaceae</taxon>
        <taxon>Halalkalicoccus</taxon>
    </lineage>
</organism>
<dbReference type="EMBL" id="LTAZ01000013">
    <property type="protein sequence ID" value="KYH24578.1"/>
    <property type="molecule type" value="Genomic_DNA"/>
</dbReference>
<sequence>MTHGNEWFDSEMDFTIARGVSDAKLLLALRDYFTGCSEQNIEVDRAKLNRSLDAELTKSDAESLFTGLVLSRVANQKRRGRSFADYSFMVECEPAARVLETQRIARAALEEARTKSWRSQTPDAELTATFPPEITDEVLTNVRPLSDDLRTLFFGADSLVRIANPYFDPNPSVVGDIASLANRGVKTKILTRETNSASLNLVSALNSVYEGIDPPNRHRLKVRDLYERDGETGRQAYATHAKIAIADSEVCYIGSANLTDTSLSNNFELGVLLRGENVKVATEVFDTVFDFAREVKLPI</sequence>
<feature type="domain" description="PLD phosphodiesterase" evidence="1">
    <location>
        <begin position="235"/>
        <end position="262"/>
    </location>
</feature>